<gene>
    <name evidence="1" type="ORF">DYL72_10025</name>
</gene>
<accession>A0A289G959</accession>
<dbReference type="AlphaFoldDB" id="A0A289G959"/>
<name>A0A289G959_VIBAN</name>
<protein>
    <submittedName>
        <fullName evidence="1">Uncharacterized protein</fullName>
    </submittedName>
</protein>
<sequence length="1178" mass="132476">MSAKFASSPSCDGKKFFIEVTGIQHGSEQDFEFYDLTDMSQQAALEAKKSIDPELDESTVYSWDWCDESANRNVWLKIEAEDEPIKLPLFQNVADIPRKKDEQDYLVHAVLPLTLLPTYQSSLTYKERIAPVRAGFIYIFYNHKVWREIQISPEDSGDYSLKDVNLYQYRTGRDKPFKDEDRIATGVALKEIWIPAKENNKGARIHLAFSEVQWSAQYLNYLEANQNELVQRAVAFHQLNVDSNVDVLKASLLPPMRIRAPELELFLAEPSNLNRDLSGEWVTRTYQTIKEEILSANEDGDKAVQVFKYAQPHRYEYAIKQAALIEIINSDPNQAKLWTIGDSKDFLEDAKKRHLRAIVLDDPLFDLRHHAFLTQSAVGYLQQVYIDMSQQKYYRTAELVQKLVVPAKFGQQENPYYQYRNDIDNYYGGVFHRTLRTTERQFCCQDVKVLQEKLQLQVNQKRLAQVLRDISSMNDINASAAHVIVGYALSALSVNIDKLDQMSNPESDVRSPYLETARQILSPKDNHPLHRILFPEEGMINLEQASYSAPLPFNSGSGFATLESLALWSKEEMLIQDEQLQVMDLAFMSPSNSNQEKAFNLERRIASIMNDILKGHFDTLLNLSQDLTSEAKVIQFNAAYAPVLGLLKATNAKMLGDITYVPVSGSELKGIVVGVHGHGLSYGLSAADREFVDSKKKSAFGRLYDRSGKLVASTNKNAFSSSDLISESRGSVGAKSPLKVVVVSQESRMAAALNQANTQRALRDMNRTDLNVSNAYEKFRIPYFIAVVELINLRNNQQHLINTFIGVDSNYSYSLANALSAALDLTIALTHASNLYTQNASRLATASHNAAVVMPKAWVDRFTFQDGAVQLVKKVSFLGLTTLVAGFLTAGIAGWDAMRRWQENDLDASVAMGMVAIGTLTTTVATGFFTTSAPVLFGMGPVAWLGIGLSVAGFALYMFWKDTPMEAWLKNGPFGQSPSATYAHLQDPTTAFERFIGLIFNLSVKAYRLGAQTEFPEVFTQQMQVLGATHVIHVNTNLAALLNAQSVTVEFYARQAIEKKTITSSRTGSRESSELINLSPHNVTVIHQEQRNEGTAYFVKYDLIVPEYSTDFSLLMMRSYQYRYQPVFVLRTKLHVEQASFPTLALEERDDSRIVNMVPTFALDNNSDQDWAQNTVLA</sequence>
<dbReference type="RefSeq" id="WP_019281917.1">
    <property type="nucleotide sequence ID" value="NZ_CP023054.1"/>
</dbReference>
<reference evidence="1 2" key="1">
    <citation type="submission" date="2018-12" db="EMBL/GenBank/DDBJ databases">
        <title>Characterization and Draft Genome of Vibrio anguillarum J360 Marine Pathogen Isolated from an Outbreak in Lumpfish (Cyclopterus lumpus).</title>
        <authorList>
            <person name="Vasquez J.I."/>
            <person name="Cao T."/>
            <person name="Chakraborty S."/>
            <person name="Gnanagobal H."/>
            <person name="Wescot J."/>
            <person name="Boyce D."/>
            <person name="Santander J."/>
        </authorList>
    </citation>
    <scope>NUCLEOTIDE SEQUENCE [LARGE SCALE GENOMIC DNA]</scope>
    <source>
        <strain evidence="1 2">J360</strain>
    </source>
</reference>
<evidence type="ECO:0000313" key="2">
    <source>
        <dbReference type="Proteomes" id="UP000256923"/>
    </source>
</evidence>
<organism evidence="1 2">
    <name type="scientific">Vibrio anguillarum</name>
    <name type="common">Listonella anguillarum</name>
    <dbReference type="NCBI Taxonomy" id="55601"/>
    <lineage>
        <taxon>Bacteria</taxon>
        <taxon>Pseudomonadati</taxon>
        <taxon>Pseudomonadota</taxon>
        <taxon>Gammaproteobacteria</taxon>
        <taxon>Vibrionales</taxon>
        <taxon>Vibrionaceae</taxon>
        <taxon>Vibrio</taxon>
    </lineage>
</organism>
<proteinExistence type="predicted"/>
<dbReference type="EMBL" id="CP034672">
    <property type="protein sequence ID" value="AZS25316.1"/>
    <property type="molecule type" value="Genomic_DNA"/>
</dbReference>
<dbReference type="Proteomes" id="UP000256923">
    <property type="component" value="Chromosome 1"/>
</dbReference>
<dbReference type="CDD" id="cd20705">
    <property type="entry name" value="MIX_I"/>
    <property type="match status" value="1"/>
</dbReference>
<evidence type="ECO:0000313" key="1">
    <source>
        <dbReference type="EMBL" id="AZS25316.1"/>
    </source>
</evidence>